<proteinExistence type="predicted"/>
<accession>R9NZ80</accession>
<dbReference type="AlphaFoldDB" id="R9NZ80"/>
<protein>
    <submittedName>
        <fullName evidence="2">Uncharacterized protein</fullName>
    </submittedName>
</protein>
<dbReference type="EMBL" id="DF238782">
    <property type="protein sequence ID" value="GAC94064.1"/>
    <property type="molecule type" value="Genomic_DNA"/>
</dbReference>
<gene>
    <name evidence="2" type="ORF">PHSY_001633</name>
</gene>
<reference evidence="3" key="1">
    <citation type="journal article" date="2013" name="Genome Announc.">
        <title>Draft genome sequence of the basidiomycetous yeast-like fungus Pseudozyma hubeiensis SY62, which produces an abundant amount of the biosurfactant mannosylerythritol lipids.</title>
        <authorList>
            <person name="Konishi M."/>
            <person name="Hatada Y."/>
            <person name="Horiuchi J."/>
        </authorList>
    </citation>
    <scope>NUCLEOTIDE SEQUENCE [LARGE SCALE GENOMIC DNA]</scope>
    <source>
        <strain evidence="3">SY62</strain>
    </source>
</reference>
<evidence type="ECO:0000313" key="3">
    <source>
        <dbReference type="Proteomes" id="UP000014071"/>
    </source>
</evidence>
<dbReference type="Proteomes" id="UP000014071">
    <property type="component" value="Unassembled WGS sequence"/>
</dbReference>
<sequence>MRSSQHKALASYLIHHYASVAKNGIRFETEHVVPRQSLFDNPSNRISDHIPIGNSAPIGGPDRELGMAESQTPSSTVDVRDREREWQEWGQSLTLGLDSGTNGAHDSKAASNSRALS</sequence>
<organism evidence="2 3">
    <name type="scientific">Pseudozyma hubeiensis (strain SY62)</name>
    <name type="common">Yeast</name>
    <dbReference type="NCBI Taxonomy" id="1305764"/>
    <lineage>
        <taxon>Eukaryota</taxon>
        <taxon>Fungi</taxon>
        <taxon>Dikarya</taxon>
        <taxon>Basidiomycota</taxon>
        <taxon>Ustilaginomycotina</taxon>
        <taxon>Ustilaginomycetes</taxon>
        <taxon>Ustilaginales</taxon>
        <taxon>Ustilaginaceae</taxon>
        <taxon>Pseudozyma</taxon>
    </lineage>
</organism>
<keyword evidence="3" id="KW-1185">Reference proteome</keyword>
<dbReference type="HOGENOM" id="CLU_2085825_0_0_1"/>
<dbReference type="RefSeq" id="XP_012187651.1">
    <property type="nucleotide sequence ID" value="XM_012332261.1"/>
</dbReference>
<name>R9NZ80_PSEHS</name>
<feature type="region of interest" description="Disordered" evidence="1">
    <location>
        <begin position="58"/>
        <end position="117"/>
    </location>
</feature>
<feature type="compositionally biased region" description="Basic and acidic residues" evidence="1">
    <location>
        <begin position="78"/>
        <end position="87"/>
    </location>
</feature>
<evidence type="ECO:0000313" key="2">
    <source>
        <dbReference type="EMBL" id="GAC94064.1"/>
    </source>
</evidence>
<evidence type="ECO:0000256" key="1">
    <source>
        <dbReference type="SAM" id="MobiDB-lite"/>
    </source>
</evidence>
<dbReference type="GeneID" id="24106930"/>
<feature type="compositionally biased region" description="Polar residues" evidence="1">
    <location>
        <begin position="89"/>
        <end position="117"/>
    </location>
</feature>